<dbReference type="Proteomes" id="UP000789524">
    <property type="component" value="Unassembled WGS sequence"/>
</dbReference>
<evidence type="ECO:0000313" key="3">
    <source>
        <dbReference type="Proteomes" id="UP000789524"/>
    </source>
</evidence>
<dbReference type="AlphaFoldDB" id="A0A8J2VVV1"/>
<keyword evidence="1" id="KW-0472">Membrane</keyword>
<feature type="transmembrane region" description="Helical" evidence="1">
    <location>
        <begin position="95"/>
        <end position="116"/>
    </location>
</feature>
<feature type="transmembrane region" description="Helical" evidence="1">
    <location>
        <begin position="23"/>
        <end position="43"/>
    </location>
</feature>
<accession>A0A8J2VVV1</accession>
<evidence type="ECO:0000313" key="2">
    <source>
        <dbReference type="EMBL" id="CAG9581091.1"/>
    </source>
</evidence>
<organism evidence="2 3">
    <name type="scientific">Danaus chrysippus</name>
    <name type="common">African queen</name>
    <dbReference type="NCBI Taxonomy" id="151541"/>
    <lineage>
        <taxon>Eukaryota</taxon>
        <taxon>Metazoa</taxon>
        <taxon>Ecdysozoa</taxon>
        <taxon>Arthropoda</taxon>
        <taxon>Hexapoda</taxon>
        <taxon>Insecta</taxon>
        <taxon>Pterygota</taxon>
        <taxon>Neoptera</taxon>
        <taxon>Endopterygota</taxon>
        <taxon>Lepidoptera</taxon>
        <taxon>Glossata</taxon>
        <taxon>Ditrysia</taxon>
        <taxon>Papilionoidea</taxon>
        <taxon>Nymphalidae</taxon>
        <taxon>Danainae</taxon>
        <taxon>Danaini</taxon>
        <taxon>Danaina</taxon>
        <taxon>Danaus</taxon>
        <taxon>Anosia</taxon>
    </lineage>
</organism>
<sequence length="157" mass="17979">MTIILDDSEEVTCSHCAQLKKTFILIAVSSVFVVVTVAVVLLILMSSEVESEIENFNGVLVEFVLGLVYVQLFVAACLLAINILRRRHATFKFHLWYVVFHVTTMSLFLVTSFGMTLANKSYGLFTVVALASITYYTVLYYYFKIRNMAWILFRNNY</sequence>
<name>A0A8J2VVV1_9NEOP</name>
<feature type="transmembrane region" description="Helical" evidence="1">
    <location>
        <begin position="63"/>
        <end position="83"/>
    </location>
</feature>
<proteinExistence type="predicted"/>
<keyword evidence="1" id="KW-0812">Transmembrane</keyword>
<dbReference type="OrthoDB" id="7319073at2759"/>
<gene>
    <name evidence="2" type="ORF">DCHRY22_LOCUS13766</name>
</gene>
<feature type="transmembrane region" description="Helical" evidence="1">
    <location>
        <begin position="122"/>
        <end position="143"/>
    </location>
</feature>
<reference evidence="2" key="1">
    <citation type="submission" date="2021-09" db="EMBL/GenBank/DDBJ databases">
        <authorList>
            <person name="Martin H S."/>
        </authorList>
    </citation>
    <scope>NUCLEOTIDE SEQUENCE</scope>
</reference>
<keyword evidence="1" id="KW-1133">Transmembrane helix</keyword>
<evidence type="ECO:0000256" key="1">
    <source>
        <dbReference type="SAM" id="Phobius"/>
    </source>
</evidence>
<dbReference type="EMBL" id="CAKASE010000080">
    <property type="protein sequence ID" value="CAG9581091.1"/>
    <property type="molecule type" value="Genomic_DNA"/>
</dbReference>
<protein>
    <submittedName>
        <fullName evidence="2">(African queen) hypothetical protein</fullName>
    </submittedName>
</protein>
<comment type="caution">
    <text evidence="2">The sequence shown here is derived from an EMBL/GenBank/DDBJ whole genome shotgun (WGS) entry which is preliminary data.</text>
</comment>
<keyword evidence="3" id="KW-1185">Reference proteome</keyword>